<keyword evidence="3" id="KW-1185">Reference proteome</keyword>
<feature type="region of interest" description="Disordered" evidence="1">
    <location>
        <begin position="33"/>
        <end position="63"/>
    </location>
</feature>
<organism evidence="2 3">
    <name type="scientific">Neocallimastix californiae</name>
    <dbReference type="NCBI Taxonomy" id="1754190"/>
    <lineage>
        <taxon>Eukaryota</taxon>
        <taxon>Fungi</taxon>
        <taxon>Fungi incertae sedis</taxon>
        <taxon>Chytridiomycota</taxon>
        <taxon>Chytridiomycota incertae sedis</taxon>
        <taxon>Neocallimastigomycetes</taxon>
        <taxon>Neocallimastigales</taxon>
        <taxon>Neocallimastigaceae</taxon>
        <taxon>Neocallimastix</taxon>
    </lineage>
</organism>
<dbReference type="AlphaFoldDB" id="A0A1Y2FCJ7"/>
<dbReference type="SUPFAM" id="SSF74650">
    <property type="entry name" value="Galactose mutarotase-like"/>
    <property type="match status" value="1"/>
</dbReference>
<dbReference type="InterPro" id="IPR011013">
    <property type="entry name" value="Gal_mutarotase_sf_dom"/>
</dbReference>
<accession>A0A1Y2FCJ7</accession>
<dbReference type="Gene3D" id="2.70.98.10">
    <property type="match status" value="1"/>
</dbReference>
<evidence type="ECO:0000313" key="2">
    <source>
        <dbReference type="EMBL" id="ORY80575.1"/>
    </source>
</evidence>
<name>A0A1Y2FCJ7_9FUNG</name>
<evidence type="ECO:0000313" key="3">
    <source>
        <dbReference type="Proteomes" id="UP000193920"/>
    </source>
</evidence>
<sequence length="63" mass="6993">MTNHSYFYLGGINHADVEDAVLTINVSKATTVDKPPQVANRGSTPMWMRLPSTTKLSRHPQPN</sequence>
<comment type="caution">
    <text evidence="2">The sequence shown here is derived from an EMBL/GenBank/DDBJ whole genome shotgun (WGS) entry which is preliminary data.</text>
</comment>
<dbReference type="GO" id="GO:0003824">
    <property type="term" value="F:catalytic activity"/>
    <property type="evidence" value="ECO:0007669"/>
    <property type="project" value="InterPro"/>
</dbReference>
<dbReference type="GO" id="GO:0030246">
    <property type="term" value="F:carbohydrate binding"/>
    <property type="evidence" value="ECO:0007669"/>
    <property type="project" value="InterPro"/>
</dbReference>
<dbReference type="GO" id="GO:0005975">
    <property type="term" value="P:carbohydrate metabolic process"/>
    <property type="evidence" value="ECO:0007669"/>
    <property type="project" value="InterPro"/>
</dbReference>
<reference evidence="2 3" key="1">
    <citation type="submission" date="2016-08" db="EMBL/GenBank/DDBJ databases">
        <title>A Parts List for Fungal Cellulosomes Revealed by Comparative Genomics.</title>
        <authorList>
            <consortium name="DOE Joint Genome Institute"/>
            <person name="Haitjema C.H."/>
            <person name="Gilmore S.P."/>
            <person name="Henske J.K."/>
            <person name="Solomon K.V."/>
            <person name="De Groot R."/>
            <person name="Kuo A."/>
            <person name="Mondo S.J."/>
            <person name="Salamov A.A."/>
            <person name="Labutti K."/>
            <person name="Zhao Z."/>
            <person name="Chiniquy J."/>
            <person name="Barry K."/>
            <person name="Brewer H.M."/>
            <person name="Purvine S.O."/>
            <person name="Wright A.T."/>
            <person name="Boxma B."/>
            <person name="Van Alen T."/>
            <person name="Hackstein J.H."/>
            <person name="Baker S.E."/>
            <person name="Grigoriev I.V."/>
            <person name="O'Malley M.A."/>
        </authorList>
    </citation>
    <scope>NUCLEOTIDE SEQUENCE [LARGE SCALE GENOMIC DNA]</scope>
    <source>
        <strain evidence="2 3">G1</strain>
    </source>
</reference>
<gene>
    <name evidence="2" type="ORF">LY90DRAFT_697853</name>
</gene>
<proteinExistence type="predicted"/>
<evidence type="ECO:0000256" key="1">
    <source>
        <dbReference type="SAM" id="MobiDB-lite"/>
    </source>
</evidence>
<dbReference type="InterPro" id="IPR014718">
    <property type="entry name" value="GH-type_carb-bd"/>
</dbReference>
<protein>
    <submittedName>
        <fullName evidence="2">Uncharacterized protein</fullName>
    </submittedName>
</protein>
<dbReference type="Proteomes" id="UP000193920">
    <property type="component" value="Unassembled WGS sequence"/>
</dbReference>
<dbReference type="EMBL" id="MCOG01000012">
    <property type="protein sequence ID" value="ORY80575.1"/>
    <property type="molecule type" value="Genomic_DNA"/>
</dbReference>